<proteinExistence type="predicted"/>
<name>A0A8J6FMY5_ELECQ</name>
<dbReference type="InterPro" id="IPR011011">
    <property type="entry name" value="Znf_FYVE_PHD"/>
</dbReference>
<evidence type="ECO:0000256" key="5">
    <source>
        <dbReference type="SAM" id="MobiDB-lite"/>
    </source>
</evidence>
<dbReference type="GO" id="GO:0008270">
    <property type="term" value="F:zinc ion binding"/>
    <property type="evidence" value="ECO:0007669"/>
    <property type="project" value="UniProtKB-KW"/>
</dbReference>
<evidence type="ECO:0000256" key="3">
    <source>
        <dbReference type="ARBA" id="ARBA00022833"/>
    </source>
</evidence>
<dbReference type="AlphaFoldDB" id="A0A8J6FMY5"/>
<feature type="domain" description="FYVE-type" evidence="6">
    <location>
        <begin position="317"/>
        <end position="375"/>
    </location>
</feature>
<dbReference type="OrthoDB" id="20035at2759"/>
<dbReference type="PROSITE" id="PS50178">
    <property type="entry name" value="ZF_FYVE"/>
    <property type="match status" value="1"/>
</dbReference>
<dbReference type="SMART" id="SM00064">
    <property type="entry name" value="FYVE"/>
    <property type="match status" value="1"/>
</dbReference>
<accession>A0A8J6FMY5</accession>
<protein>
    <recommendedName>
        <fullName evidence="6">FYVE-type domain-containing protein</fullName>
    </recommendedName>
</protein>
<comment type="caution">
    <text evidence="7">The sequence shown here is derived from an EMBL/GenBank/DDBJ whole genome shotgun (WGS) entry which is preliminary data.</text>
</comment>
<keyword evidence="1" id="KW-0479">Metal-binding</keyword>
<evidence type="ECO:0000256" key="4">
    <source>
        <dbReference type="PROSITE-ProRule" id="PRU00091"/>
    </source>
</evidence>
<gene>
    <name evidence="7" type="ORF">GDO78_006228</name>
</gene>
<dbReference type="Gene3D" id="3.30.40.10">
    <property type="entry name" value="Zinc/RING finger domain, C3HC4 (zinc finger)"/>
    <property type="match status" value="1"/>
</dbReference>
<dbReference type="PANTHER" id="PTHR46465">
    <property type="entry name" value="LATERAL SIGNALING TARGET PROTEIN 2 HOMOLOG"/>
    <property type="match status" value="1"/>
</dbReference>
<evidence type="ECO:0000259" key="6">
    <source>
        <dbReference type="PROSITE" id="PS50178"/>
    </source>
</evidence>
<evidence type="ECO:0000256" key="1">
    <source>
        <dbReference type="ARBA" id="ARBA00022723"/>
    </source>
</evidence>
<dbReference type="PANTHER" id="PTHR46465:SF4">
    <property type="entry name" value="FYVE-TYPE DOMAIN-CONTAINING PROTEIN"/>
    <property type="match status" value="1"/>
</dbReference>
<feature type="compositionally biased region" description="Low complexity" evidence="5">
    <location>
        <begin position="248"/>
        <end position="262"/>
    </location>
</feature>
<sequence length="384" mass="44012">MRRHITEPELREQKSDQRLLAKFFHIDEELSEVVHNLSLLDVRQTPHSYTALVNRLNLSQERMLDILEQILQQCIPTKRRRRDYHVKFPDDQVTNAMTTHLLFSAELLLGGIYIEVEELDGVLLQPLAHELLQSLKCLRQVLRAQSLEDPGRYPESTHQAMLHYDNLCAEFELSGLLIFPDGPLNVEKPPEEMCDLFNMYHDLLKRIRELLYLLSEDEVFSLERALCSSSEDPPASLSSSVPTSVASSSSDCSQSTQNTSQTNFPHNPTGACDGVADQLQTNHAGDLRSILKTVFEVVRSRQQVDTPSKRSLYLLIYSACTQCMYCSAPFSLFRRRHHCRSCGKIVCSKCSGYTASLPHYPQAVRVCLHCYRVHCRPRYRQQED</sequence>
<dbReference type="Proteomes" id="UP000770717">
    <property type="component" value="Unassembled WGS sequence"/>
</dbReference>
<organism evidence="7 8">
    <name type="scientific">Eleutherodactylus coqui</name>
    <name type="common">Puerto Rican coqui</name>
    <dbReference type="NCBI Taxonomy" id="57060"/>
    <lineage>
        <taxon>Eukaryota</taxon>
        <taxon>Metazoa</taxon>
        <taxon>Chordata</taxon>
        <taxon>Craniata</taxon>
        <taxon>Vertebrata</taxon>
        <taxon>Euteleostomi</taxon>
        <taxon>Amphibia</taxon>
        <taxon>Batrachia</taxon>
        <taxon>Anura</taxon>
        <taxon>Neobatrachia</taxon>
        <taxon>Hyloidea</taxon>
        <taxon>Eleutherodactylidae</taxon>
        <taxon>Eleutherodactylinae</taxon>
        <taxon>Eleutherodactylus</taxon>
        <taxon>Eleutherodactylus</taxon>
    </lineage>
</organism>
<dbReference type="InterPro" id="IPR051118">
    <property type="entry name" value="LST-2"/>
</dbReference>
<keyword evidence="2 4" id="KW-0863">Zinc-finger</keyword>
<dbReference type="EMBL" id="WNTK01000002">
    <property type="protein sequence ID" value="KAG9490781.1"/>
    <property type="molecule type" value="Genomic_DNA"/>
</dbReference>
<dbReference type="InterPro" id="IPR017455">
    <property type="entry name" value="Znf_FYVE-rel"/>
</dbReference>
<reference evidence="7" key="1">
    <citation type="thesis" date="2020" institute="ProQuest LLC" country="789 East Eisenhower Parkway, Ann Arbor, MI, USA">
        <title>Comparative Genomics and Chromosome Evolution.</title>
        <authorList>
            <person name="Mudd A.B."/>
        </authorList>
    </citation>
    <scope>NUCLEOTIDE SEQUENCE</scope>
    <source>
        <strain evidence="7">HN-11 Male</strain>
        <tissue evidence="7">Kidney and liver</tissue>
    </source>
</reference>
<dbReference type="InterPro" id="IPR013083">
    <property type="entry name" value="Znf_RING/FYVE/PHD"/>
</dbReference>
<evidence type="ECO:0000313" key="7">
    <source>
        <dbReference type="EMBL" id="KAG9490781.1"/>
    </source>
</evidence>
<dbReference type="InterPro" id="IPR000306">
    <property type="entry name" value="Znf_FYVE"/>
</dbReference>
<feature type="region of interest" description="Disordered" evidence="5">
    <location>
        <begin position="248"/>
        <end position="267"/>
    </location>
</feature>
<dbReference type="Pfam" id="PF01363">
    <property type="entry name" value="FYVE"/>
    <property type="match status" value="1"/>
</dbReference>
<evidence type="ECO:0000256" key="2">
    <source>
        <dbReference type="ARBA" id="ARBA00022771"/>
    </source>
</evidence>
<evidence type="ECO:0000313" key="8">
    <source>
        <dbReference type="Proteomes" id="UP000770717"/>
    </source>
</evidence>
<dbReference type="GO" id="GO:0031901">
    <property type="term" value="C:early endosome membrane"/>
    <property type="evidence" value="ECO:0007669"/>
    <property type="project" value="TreeGrafter"/>
</dbReference>
<keyword evidence="8" id="KW-1185">Reference proteome</keyword>
<keyword evidence="3" id="KW-0862">Zinc</keyword>
<dbReference type="SUPFAM" id="SSF57903">
    <property type="entry name" value="FYVE/PHD zinc finger"/>
    <property type="match status" value="1"/>
</dbReference>